<dbReference type="RefSeq" id="WP_218318102.1">
    <property type="nucleotide sequence ID" value="NZ_JAGSPB010000005.1"/>
</dbReference>
<evidence type="ECO:0000313" key="2">
    <source>
        <dbReference type="EMBL" id="MBV7267565.1"/>
    </source>
</evidence>
<comment type="caution">
    <text evidence="2">The sequence shown here is derived from an EMBL/GenBank/DDBJ whole genome shotgun (WGS) entry which is preliminary data.</text>
</comment>
<feature type="transmembrane region" description="Helical" evidence="1">
    <location>
        <begin position="48"/>
        <end position="70"/>
    </location>
</feature>
<reference evidence="2 3" key="1">
    <citation type="submission" date="2021-04" db="EMBL/GenBank/DDBJ databases">
        <authorList>
            <person name="Pira H."/>
            <person name="Risdian C."/>
            <person name="Wink J."/>
        </authorList>
    </citation>
    <scope>NUCLEOTIDE SEQUENCE [LARGE SCALE GENOMIC DNA]</scope>
    <source>
        <strain evidence="2 3">WH131</strain>
    </source>
</reference>
<evidence type="ECO:0000256" key="1">
    <source>
        <dbReference type="SAM" id="Phobius"/>
    </source>
</evidence>
<accession>A0ABS6SR92</accession>
<gene>
    <name evidence="2" type="ORF">KCG45_15370</name>
</gene>
<keyword evidence="1" id="KW-1133">Transmembrane helix</keyword>
<sequence length="76" mass="7682">MTRVVACVSATDGVAVAPCGTVDGEPLTPVVVQLPGEAPVTSDLAADLYVNAVTLVLIVFVVGLVVGSMMRVIRSA</sequence>
<evidence type="ECO:0000313" key="3">
    <source>
        <dbReference type="Proteomes" id="UP000699975"/>
    </source>
</evidence>
<name>A0ABS6SR92_9SPHN</name>
<dbReference type="EMBL" id="JAGSPB010000005">
    <property type="protein sequence ID" value="MBV7267565.1"/>
    <property type="molecule type" value="Genomic_DNA"/>
</dbReference>
<organism evidence="2 3">
    <name type="scientific">Erythrobacter ani</name>
    <dbReference type="NCBI Taxonomy" id="2827235"/>
    <lineage>
        <taxon>Bacteria</taxon>
        <taxon>Pseudomonadati</taxon>
        <taxon>Pseudomonadota</taxon>
        <taxon>Alphaproteobacteria</taxon>
        <taxon>Sphingomonadales</taxon>
        <taxon>Erythrobacteraceae</taxon>
        <taxon>Erythrobacter/Porphyrobacter group</taxon>
        <taxon>Erythrobacter</taxon>
    </lineage>
</organism>
<dbReference type="Proteomes" id="UP000699975">
    <property type="component" value="Unassembled WGS sequence"/>
</dbReference>
<keyword evidence="3" id="KW-1185">Reference proteome</keyword>
<keyword evidence="1" id="KW-0812">Transmembrane</keyword>
<proteinExistence type="predicted"/>
<keyword evidence="1" id="KW-0472">Membrane</keyword>
<protein>
    <submittedName>
        <fullName evidence="2">Uncharacterized protein</fullName>
    </submittedName>
</protein>